<dbReference type="EMBL" id="JAHUZN010000012">
    <property type="protein sequence ID" value="KAG8476473.1"/>
    <property type="molecule type" value="Genomic_DNA"/>
</dbReference>
<dbReference type="GO" id="GO:0005634">
    <property type="term" value="C:nucleus"/>
    <property type="evidence" value="ECO:0007669"/>
    <property type="project" value="UniProtKB-SubCell"/>
</dbReference>
<sequence length="240" mass="26992">MRKRQSGPGDGVSTLRYPYPDPLTPGVSFWTGFFLISSSGVFAKVTSMVTNDYITMNGNGFSKMEEEFIKRYHKLEVKENQCSSSLVKHIKAPVHLVWSLVRRFDQPQKYKPFVSRCVVQGDLQVGSVREVNVKSGLPATTSTERLEYLDDDEHILSMTIVGGDHRLKNYSSIVTVHPEVIDGRPGTLVIESFVVDVPDGNTKDETCYFVEALIKCNLKSLADVSERLAVQDRTEPIQRM</sequence>
<reference evidence="10 11" key="1">
    <citation type="journal article" date="2021" name="bioRxiv">
        <title>The Gossypium anomalum genome as a resource for cotton improvement and evolutionary analysis of hybrid incompatibility.</title>
        <authorList>
            <person name="Grover C.E."/>
            <person name="Yuan D."/>
            <person name="Arick M.A."/>
            <person name="Miller E.R."/>
            <person name="Hu G."/>
            <person name="Peterson D.G."/>
            <person name="Wendel J.F."/>
            <person name="Udall J.A."/>
        </authorList>
    </citation>
    <scope>NUCLEOTIDE SEQUENCE [LARGE SCALE GENOMIC DNA]</scope>
    <source>
        <strain evidence="10">JFW-Udall</strain>
        <tissue evidence="10">Leaf</tissue>
    </source>
</reference>
<evidence type="ECO:0000256" key="5">
    <source>
        <dbReference type="ARBA" id="ARBA00022682"/>
    </source>
</evidence>
<keyword evidence="5" id="KW-0938">Abscisic acid signaling pathway</keyword>
<evidence type="ECO:0000256" key="3">
    <source>
        <dbReference type="ARBA" id="ARBA00008594"/>
    </source>
</evidence>
<name>A0A8J5Y3C0_9ROSI</name>
<dbReference type="SUPFAM" id="SSF55961">
    <property type="entry name" value="Bet v1-like"/>
    <property type="match status" value="1"/>
</dbReference>
<keyword evidence="9" id="KW-0650">Protein phosphatase inhibitor</keyword>
<evidence type="ECO:0000313" key="10">
    <source>
        <dbReference type="EMBL" id="KAG8476473.1"/>
    </source>
</evidence>
<organism evidence="10 11">
    <name type="scientific">Gossypium anomalum</name>
    <dbReference type="NCBI Taxonomy" id="47600"/>
    <lineage>
        <taxon>Eukaryota</taxon>
        <taxon>Viridiplantae</taxon>
        <taxon>Streptophyta</taxon>
        <taxon>Embryophyta</taxon>
        <taxon>Tracheophyta</taxon>
        <taxon>Spermatophyta</taxon>
        <taxon>Magnoliopsida</taxon>
        <taxon>eudicotyledons</taxon>
        <taxon>Gunneridae</taxon>
        <taxon>Pentapetalae</taxon>
        <taxon>rosids</taxon>
        <taxon>malvids</taxon>
        <taxon>Malvales</taxon>
        <taxon>Malvaceae</taxon>
        <taxon>Malvoideae</taxon>
        <taxon>Gossypium</taxon>
    </lineage>
</organism>
<keyword evidence="7" id="KW-0675">Receptor</keyword>
<evidence type="ECO:0000313" key="11">
    <source>
        <dbReference type="Proteomes" id="UP000701853"/>
    </source>
</evidence>
<dbReference type="OrthoDB" id="4436220at2759"/>
<dbReference type="InterPro" id="IPR050279">
    <property type="entry name" value="Plant_def-hormone_signal"/>
</dbReference>
<dbReference type="Proteomes" id="UP000701853">
    <property type="component" value="Chromosome 12"/>
</dbReference>
<evidence type="ECO:0000256" key="9">
    <source>
        <dbReference type="ARBA" id="ARBA00023272"/>
    </source>
</evidence>
<keyword evidence="8" id="KW-0539">Nucleus</keyword>
<dbReference type="InterPro" id="IPR019587">
    <property type="entry name" value="Polyketide_cyclase/dehydratase"/>
</dbReference>
<protein>
    <submittedName>
        <fullName evidence="10">Uncharacterized protein</fullName>
    </submittedName>
</protein>
<keyword evidence="6" id="KW-1015">Disulfide bond</keyword>
<dbReference type="PANTHER" id="PTHR31213">
    <property type="entry name" value="OS08G0374000 PROTEIN-RELATED"/>
    <property type="match status" value="1"/>
</dbReference>
<dbReference type="GO" id="GO:0038023">
    <property type="term" value="F:signaling receptor activity"/>
    <property type="evidence" value="ECO:0007669"/>
    <property type="project" value="TreeGrafter"/>
</dbReference>
<dbReference type="GO" id="GO:0005737">
    <property type="term" value="C:cytoplasm"/>
    <property type="evidence" value="ECO:0007669"/>
    <property type="project" value="UniProtKB-SubCell"/>
</dbReference>
<keyword evidence="11" id="KW-1185">Reference proteome</keyword>
<keyword evidence="4" id="KW-0963">Cytoplasm</keyword>
<evidence type="ECO:0000256" key="1">
    <source>
        <dbReference type="ARBA" id="ARBA00004123"/>
    </source>
</evidence>
<dbReference type="FunFam" id="3.30.530.20:FF:000013">
    <property type="entry name" value="Abscisic acid receptor PYL9"/>
    <property type="match status" value="1"/>
</dbReference>
<proteinExistence type="inferred from homology"/>
<dbReference type="AlphaFoldDB" id="A0A8J5Y3C0"/>
<gene>
    <name evidence="10" type="ORF">CXB51_033357</name>
</gene>
<comment type="subcellular location">
    <subcellularLocation>
        <location evidence="2">Cytoplasm</location>
    </subcellularLocation>
    <subcellularLocation>
        <location evidence="1">Nucleus</location>
    </subcellularLocation>
</comment>
<evidence type="ECO:0000256" key="8">
    <source>
        <dbReference type="ARBA" id="ARBA00023242"/>
    </source>
</evidence>
<dbReference type="InterPro" id="IPR023393">
    <property type="entry name" value="START-like_dom_sf"/>
</dbReference>
<dbReference type="CDD" id="cd07821">
    <property type="entry name" value="PYR_PYL_RCAR_like"/>
    <property type="match status" value="1"/>
</dbReference>
<evidence type="ECO:0000256" key="6">
    <source>
        <dbReference type="ARBA" id="ARBA00023157"/>
    </source>
</evidence>
<dbReference type="Pfam" id="PF10604">
    <property type="entry name" value="Polyketide_cyc2"/>
    <property type="match status" value="1"/>
</dbReference>
<accession>A0A8J5Y3C0</accession>
<evidence type="ECO:0000256" key="7">
    <source>
        <dbReference type="ARBA" id="ARBA00023170"/>
    </source>
</evidence>
<dbReference type="GO" id="GO:0004864">
    <property type="term" value="F:protein phosphatase inhibitor activity"/>
    <property type="evidence" value="ECO:0007669"/>
    <property type="project" value="UniProtKB-KW"/>
</dbReference>
<evidence type="ECO:0000256" key="4">
    <source>
        <dbReference type="ARBA" id="ARBA00022490"/>
    </source>
</evidence>
<evidence type="ECO:0000256" key="2">
    <source>
        <dbReference type="ARBA" id="ARBA00004496"/>
    </source>
</evidence>
<comment type="caution">
    <text evidence="10">The sequence shown here is derived from an EMBL/GenBank/DDBJ whole genome shotgun (WGS) entry which is preliminary data.</text>
</comment>
<dbReference type="Gene3D" id="3.30.530.20">
    <property type="match status" value="1"/>
</dbReference>
<dbReference type="GO" id="GO:0009738">
    <property type="term" value="P:abscisic acid-activated signaling pathway"/>
    <property type="evidence" value="ECO:0007669"/>
    <property type="project" value="UniProtKB-KW"/>
</dbReference>
<dbReference type="GO" id="GO:0010427">
    <property type="term" value="F:abscisic acid binding"/>
    <property type="evidence" value="ECO:0007669"/>
    <property type="project" value="TreeGrafter"/>
</dbReference>
<comment type="similarity">
    <text evidence="3">Belongs to the PYR/PYL/RCAR abscisic acid intracellular receptor family.</text>
</comment>
<dbReference type="PANTHER" id="PTHR31213:SF175">
    <property type="entry name" value="ABSCISIC ACID RECEPTOR PYL9-LIKE"/>
    <property type="match status" value="1"/>
</dbReference>